<dbReference type="InterPro" id="IPR010982">
    <property type="entry name" value="Lambda_DNA-bd_dom_sf"/>
</dbReference>
<evidence type="ECO:0000259" key="5">
    <source>
        <dbReference type="PROSITE" id="PS50932"/>
    </source>
</evidence>
<keyword evidence="3" id="KW-0238">DNA-binding</keyword>
<protein>
    <submittedName>
        <fullName evidence="6">LacI family transcriptional regulator</fullName>
    </submittedName>
</protein>
<proteinExistence type="predicted"/>
<evidence type="ECO:0000256" key="1">
    <source>
        <dbReference type="ARBA" id="ARBA00022491"/>
    </source>
</evidence>
<reference evidence="6 7" key="1">
    <citation type="submission" date="2018-06" db="EMBL/GenBank/DDBJ databases">
        <title>Genomic Encyclopedia of Type Strains, Phase III (KMG-III): the genomes of soil and plant-associated and newly described type strains.</title>
        <authorList>
            <person name="Whitman W."/>
        </authorList>
    </citation>
    <scope>NUCLEOTIDE SEQUENCE [LARGE SCALE GENOMIC DNA]</scope>
    <source>
        <strain evidence="6 7">CECT 7022</strain>
    </source>
</reference>
<dbReference type="SMART" id="SM00354">
    <property type="entry name" value="HTH_LACI"/>
    <property type="match status" value="1"/>
</dbReference>
<evidence type="ECO:0000256" key="2">
    <source>
        <dbReference type="ARBA" id="ARBA00023015"/>
    </source>
</evidence>
<evidence type="ECO:0000313" key="7">
    <source>
        <dbReference type="Proteomes" id="UP000247790"/>
    </source>
</evidence>
<dbReference type="Gene3D" id="1.10.260.40">
    <property type="entry name" value="lambda repressor-like DNA-binding domains"/>
    <property type="match status" value="1"/>
</dbReference>
<dbReference type="PROSITE" id="PS50932">
    <property type="entry name" value="HTH_LACI_2"/>
    <property type="match status" value="1"/>
</dbReference>
<accession>A0A2V4VT51</accession>
<dbReference type="InterPro" id="IPR028082">
    <property type="entry name" value="Peripla_BP_I"/>
</dbReference>
<keyword evidence="1" id="KW-0678">Repressor</keyword>
<dbReference type="SUPFAM" id="SSF53822">
    <property type="entry name" value="Periplasmic binding protein-like I"/>
    <property type="match status" value="1"/>
</dbReference>
<dbReference type="SUPFAM" id="SSF47413">
    <property type="entry name" value="lambda repressor-like DNA-binding domains"/>
    <property type="match status" value="1"/>
</dbReference>
<evidence type="ECO:0000256" key="4">
    <source>
        <dbReference type="ARBA" id="ARBA00023163"/>
    </source>
</evidence>
<dbReference type="GO" id="GO:0000976">
    <property type="term" value="F:transcription cis-regulatory region binding"/>
    <property type="evidence" value="ECO:0007669"/>
    <property type="project" value="TreeGrafter"/>
</dbReference>
<evidence type="ECO:0000256" key="3">
    <source>
        <dbReference type="ARBA" id="ARBA00023125"/>
    </source>
</evidence>
<dbReference type="PANTHER" id="PTHR30146">
    <property type="entry name" value="LACI-RELATED TRANSCRIPTIONAL REPRESSOR"/>
    <property type="match status" value="1"/>
</dbReference>
<dbReference type="AlphaFoldDB" id="A0A2V4VT51"/>
<dbReference type="InterPro" id="IPR000843">
    <property type="entry name" value="HTH_LacI"/>
</dbReference>
<gene>
    <name evidence="6" type="ORF">DFQ00_10459</name>
</gene>
<organism evidence="6 7">
    <name type="scientific">Paenibacillus barcinonensis</name>
    <dbReference type="NCBI Taxonomy" id="198119"/>
    <lineage>
        <taxon>Bacteria</taxon>
        <taxon>Bacillati</taxon>
        <taxon>Bacillota</taxon>
        <taxon>Bacilli</taxon>
        <taxon>Bacillales</taxon>
        <taxon>Paenibacillaceae</taxon>
        <taxon>Paenibacillus</taxon>
    </lineage>
</organism>
<keyword evidence="2" id="KW-0805">Transcription regulation</keyword>
<evidence type="ECO:0000313" key="6">
    <source>
        <dbReference type="EMBL" id="PYE50101.1"/>
    </source>
</evidence>
<comment type="caution">
    <text evidence="6">The sequence shown here is derived from an EMBL/GenBank/DDBJ whole genome shotgun (WGS) entry which is preliminary data.</text>
</comment>
<dbReference type="Proteomes" id="UP000247790">
    <property type="component" value="Unassembled WGS sequence"/>
</dbReference>
<feature type="domain" description="HTH lacI-type" evidence="5">
    <location>
        <begin position="1"/>
        <end position="42"/>
    </location>
</feature>
<dbReference type="Pfam" id="PF13377">
    <property type="entry name" value="Peripla_BP_3"/>
    <property type="match status" value="1"/>
</dbReference>
<sequence>MQQIADAAGVSKFAVSRALTGKSGVSEHTREMIVRTAGQLGYFKMEPKRYSVESHTGFSSKAAGEKGQGTILVLFPNIRSQNRSSLYWGPVFDGISSRLNELGMDILTLTEPSSDHMFSVLNPEAIRGVITVGTISTSVLLEIYRLRIPLVMVDHEDTAIHADAIFTDNVKCMTELVLMLGAKGYRRLQFAGQLPDAVSFRERWLGYRMGLEELGLQEQQHPGLLVQEYTKMQQVVKDMQPEDLPEVFVCANDHTASIIIEALQDRMLQMPERCAVTGFDNTRTEDPILATAHIHKQHLGARAVDQLLWRMEHLEAPYERKLIHAEWIMREEYHSLRE</sequence>
<keyword evidence="4" id="KW-0804">Transcription</keyword>
<dbReference type="Pfam" id="PF00356">
    <property type="entry name" value="LacI"/>
    <property type="match status" value="1"/>
</dbReference>
<dbReference type="Gene3D" id="3.40.50.2300">
    <property type="match status" value="2"/>
</dbReference>
<dbReference type="CDD" id="cd01392">
    <property type="entry name" value="HTH_LacI"/>
    <property type="match status" value="1"/>
</dbReference>
<dbReference type="InterPro" id="IPR046335">
    <property type="entry name" value="LacI/GalR-like_sensor"/>
</dbReference>
<dbReference type="EMBL" id="QJSW01000004">
    <property type="protein sequence ID" value="PYE50101.1"/>
    <property type="molecule type" value="Genomic_DNA"/>
</dbReference>
<name>A0A2V4VT51_PAEBA</name>
<dbReference type="PANTHER" id="PTHR30146:SF148">
    <property type="entry name" value="HTH-TYPE TRANSCRIPTIONAL REPRESSOR PURR-RELATED"/>
    <property type="match status" value="1"/>
</dbReference>
<dbReference type="GO" id="GO:0003700">
    <property type="term" value="F:DNA-binding transcription factor activity"/>
    <property type="evidence" value="ECO:0007669"/>
    <property type="project" value="TreeGrafter"/>
</dbReference>